<sequence length="109" mass="10071">MLLFVASATALATALPGGYGGHGGVVVSGPSGIVTNNGPIGPSGAGFGYGGHGIFGGVGLGYGGFGGYGGVGGHGIVISGPQTVPATIIGPAGKIVADGLYGVGHGHGW</sequence>
<proteinExistence type="predicted"/>
<organism evidence="2 3">
    <name type="scientific">Molorchus minor</name>
    <dbReference type="NCBI Taxonomy" id="1323400"/>
    <lineage>
        <taxon>Eukaryota</taxon>
        <taxon>Metazoa</taxon>
        <taxon>Ecdysozoa</taxon>
        <taxon>Arthropoda</taxon>
        <taxon>Hexapoda</taxon>
        <taxon>Insecta</taxon>
        <taxon>Pterygota</taxon>
        <taxon>Neoptera</taxon>
        <taxon>Endopterygota</taxon>
        <taxon>Coleoptera</taxon>
        <taxon>Polyphaga</taxon>
        <taxon>Cucujiformia</taxon>
        <taxon>Chrysomeloidea</taxon>
        <taxon>Cerambycidae</taxon>
        <taxon>Lamiinae</taxon>
        <taxon>Monochamini</taxon>
        <taxon>Molorchus</taxon>
    </lineage>
</organism>
<accession>A0ABQ9JIN3</accession>
<reference evidence="2" key="1">
    <citation type="journal article" date="2023" name="Insect Mol. Biol.">
        <title>Genome sequencing provides insights into the evolution of gene families encoding plant cell wall-degrading enzymes in longhorned beetles.</title>
        <authorList>
            <person name="Shin N.R."/>
            <person name="Okamura Y."/>
            <person name="Kirsch R."/>
            <person name="Pauchet Y."/>
        </authorList>
    </citation>
    <scope>NUCLEOTIDE SEQUENCE</scope>
    <source>
        <strain evidence="2">MMC_N1</strain>
    </source>
</reference>
<keyword evidence="3" id="KW-1185">Reference proteome</keyword>
<evidence type="ECO:0000313" key="2">
    <source>
        <dbReference type="EMBL" id="KAJ8977774.1"/>
    </source>
</evidence>
<feature type="chain" id="PRO_5045239937" evidence="1">
    <location>
        <begin position="21"/>
        <end position="109"/>
    </location>
</feature>
<keyword evidence="1" id="KW-0732">Signal</keyword>
<evidence type="ECO:0000313" key="3">
    <source>
        <dbReference type="Proteomes" id="UP001162164"/>
    </source>
</evidence>
<protein>
    <submittedName>
        <fullName evidence="2">Uncharacterized protein</fullName>
    </submittedName>
</protein>
<dbReference type="Proteomes" id="UP001162164">
    <property type="component" value="Unassembled WGS sequence"/>
</dbReference>
<name>A0ABQ9JIN3_9CUCU</name>
<evidence type="ECO:0000256" key="1">
    <source>
        <dbReference type="SAM" id="SignalP"/>
    </source>
</evidence>
<gene>
    <name evidence="2" type="ORF">NQ317_001685</name>
</gene>
<feature type="signal peptide" evidence="1">
    <location>
        <begin position="1"/>
        <end position="20"/>
    </location>
</feature>
<dbReference type="EMBL" id="JAPWTJ010000511">
    <property type="protein sequence ID" value="KAJ8977774.1"/>
    <property type="molecule type" value="Genomic_DNA"/>
</dbReference>
<comment type="caution">
    <text evidence="2">The sequence shown here is derived from an EMBL/GenBank/DDBJ whole genome shotgun (WGS) entry which is preliminary data.</text>
</comment>